<organism evidence="2 3">
    <name type="scientific">Pseudomonas putida</name>
    <name type="common">Arthrobacter siderocapsulatus</name>
    <dbReference type="NCBI Taxonomy" id="303"/>
    <lineage>
        <taxon>Bacteria</taxon>
        <taxon>Pseudomonadati</taxon>
        <taxon>Pseudomonadota</taxon>
        <taxon>Gammaproteobacteria</taxon>
        <taxon>Pseudomonadales</taxon>
        <taxon>Pseudomonadaceae</taxon>
        <taxon>Pseudomonas</taxon>
    </lineage>
</organism>
<evidence type="ECO:0000313" key="3">
    <source>
        <dbReference type="Proteomes" id="UP000218731"/>
    </source>
</evidence>
<accession>A0A1L7NP63</accession>
<keyword evidence="1" id="KW-1133">Transmembrane helix</keyword>
<evidence type="ECO:0000256" key="1">
    <source>
        <dbReference type="SAM" id="Phobius"/>
    </source>
</evidence>
<feature type="transmembrane region" description="Helical" evidence="1">
    <location>
        <begin position="66"/>
        <end position="87"/>
    </location>
</feature>
<reference evidence="2 3" key="1">
    <citation type="submission" date="2015-11" db="EMBL/GenBank/DDBJ databases">
        <title>Complete genome sequencing of a biphenyl-degrading bacterium, Pseudomonas putida KF715 (=NBRC110667).</title>
        <authorList>
            <person name="Suenaga H."/>
            <person name="Fujihara N."/>
            <person name="Watanabe T."/>
            <person name="Hirose J."/>
            <person name="Kimura N."/>
            <person name="Yamazoe A."/>
            <person name="Hosoyama A."/>
            <person name="Shimodaira J."/>
            <person name="Furukawa K."/>
        </authorList>
    </citation>
    <scope>NUCLEOTIDE SEQUENCE [LARGE SCALE GENOMIC DNA]</scope>
    <source>
        <strain evidence="2 3">KF715</strain>
        <plasmid evidence="3">Plasmid pkf715b dna</plasmid>
    </source>
</reference>
<dbReference type="EMBL" id="AP015031">
    <property type="protein sequence ID" value="BAW27227.1"/>
    <property type="molecule type" value="Genomic_DNA"/>
</dbReference>
<evidence type="ECO:0000313" key="2">
    <source>
        <dbReference type="EMBL" id="BAW27227.1"/>
    </source>
</evidence>
<geneLocation type="plasmid" evidence="3">
    <name>pkf715b dna</name>
</geneLocation>
<gene>
    <name evidence="2" type="ORF">KF715C_pB1210</name>
</gene>
<name>A0A1L7NP63_PSEPU</name>
<protein>
    <submittedName>
        <fullName evidence="2">Uncharacterized protein</fullName>
    </submittedName>
</protein>
<dbReference type="Proteomes" id="UP000218731">
    <property type="component" value="Plasmid pKF715B"/>
</dbReference>
<dbReference type="AlphaFoldDB" id="A0A1L7NP63"/>
<keyword evidence="2" id="KW-0614">Plasmid</keyword>
<feature type="transmembrane region" description="Helical" evidence="1">
    <location>
        <begin position="40"/>
        <end position="60"/>
    </location>
</feature>
<sequence length="127" mass="13675">MKQNGKYGACTGLGKRSNPIHSETCTGRSKRVGGPSGDRVPRVLVLLLLSLVVVRVIVGSATFEHIWLGLSAALFGGLIMMNVRILVRWICFGEAHVRAWLAQSSGRGHAVLFATGALIAVGVYYHF</sequence>
<keyword evidence="1" id="KW-0812">Transmembrane</keyword>
<keyword evidence="1" id="KW-0472">Membrane</keyword>
<feature type="transmembrane region" description="Helical" evidence="1">
    <location>
        <begin position="108"/>
        <end position="126"/>
    </location>
</feature>
<proteinExistence type="predicted"/>